<dbReference type="Proteomes" id="UP000054632">
    <property type="component" value="Unassembled WGS sequence"/>
</dbReference>
<protein>
    <submittedName>
        <fullName evidence="2">Uncharacterized protein</fullName>
    </submittedName>
</protein>
<dbReference type="EMBL" id="JYDR01000003">
    <property type="protein sequence ID" value="KRY78510.1"/>
    <property type="molecule type" value="Genomic_DNA"/>
</dbReference>
<evidence type="ECO:0000313" key="2">
    <source>
        <dbReference type="EMBL" id="KRY78510.1"/>
    </source>
</evidence>
<dbReference type="EMBL" id="JYDS01000013">
    <property type="protein sequence ID" value="KRZ32863.1"/>
    <property type="molecule type" value="Genomic_DNA"/>
</dbReference>
<dbReference type="AlphaFoldDB" id="A0A0V1EXI9"/>
<accession>A0A0V1EXI9</accession>
<evidence type="ECO:0000313" key="4">
    <source>
        <dbReference type="EMBL" id="KRZ46033.1"/>
    </source>
</evidence>
<evidence type="ECO:0000313" key="6">
    <source>
        <dbReference type="Proteomes" id="UP000054805"/>
    </source>
</evidence>
<sequence>MTRCLHVHQKVVPLHNSSASFNRFYNAMIAPSKPLVLTRPSLYYTIASTRFAQVAMLRIHYNLPQFKLAEFCGATSIVIFLAKTGIFYFHR</sequence>
<name>A0A0V1EXI9_TRIPS</name>
<evidence type="ECO:0000313" key="5">
    <source>
        <dbReference type="Proteomes" id="UP000054632"/>
    </source>
</evidence>
<keyword evidence="1" id="KW-0812">Transmembrane</keyword>
<organism evidence="2 5">
    <name type="scientific">Trichinella pseudospiralis</name>
    <name type="common">Parasitic roundworm</name>
    <dbReference type="NCBI Taxonomy" id="6337"/>
    <lineage>
        <taxon>Eukaryota</taxon>
        <taxon>Metazoa</taxon>
        <taxon>Ecdysozoa</taxon>
        <taxon>Nematoda</taxon>
        <taxon>Enoplea</taxon>
        <taxon>Dorylaimia</taxon>
        <taxon>Trichinellida</taxon>
        <taxon>Trichinellidae</taxon>
        <taxon>Trichinella</taxon>
    </lineage>
</organism>
<feature type="transmembrane region" description="Helical" evidence="1">
    <location>
        <begin position="68"/>
        <end position="89"/>
    </location>
</feature>
<dbReference type="Proteomes" id="UP000054805">
    <property type="component" value="Unassembled WGS sequence"/>
</dbReference>
<keyword evidence="6" id="KW-1185">Reference proteome</keyword>
<evidence type="ECO:0000313" key="3">
    <source>
        <dbReference type="EMBL" id="KRZ32863.1"/>
    </source>
</evidence>
<dbReference type="EMBL" id="JYDV01000001">
    <property type="protein sequence ID" value="KRZ46033.1"/>
    <property type="molecule type" value="Genomic_DNA"/>
</dbReference>
<dbReference type="Proteomes" id="UP000054826">
    <property type="component" value="Unassembled WGS sequence"/>
</dbReference>
<gene>
    <name evidence="2" type="ORF">T4A_3466</name>
    <name evidence="3" type="ORF">T4B_9070</name>
    <name evidence="4" type="ORF">T4C_11764</name>
</gene>
<comment type="caution">
    <text evidence="2">The sequence shown here is derived from an EMBL/GenBank/DDBJ whole genome shotgun (WGS) entry which is preliminary data.</text>
</comment>
<proteinExistence type="predicted"/>
<keyword evidence="1" id="KW-1133">Transmembrane helix</keyword>
<evidence type="ECO:0000256" key="1">
    <source>
        <dbReference type="SAM" id="Phobius"/>
    </source>
</evidence>
<keyword evidence="1" id="KW-0472">Membrane</keyword>
<reference evidence="5 6" key="1">
    <citation type="submission" date="2015-01" db="EMBL/GenBank/DDBJ databases">
        <title>Evolution of Trichinella species and genotypes.</title>
        <authorList>
            <person name="Korhonen P.K."/>
            <person name="Edoardo P."/>
            <person name="Giuseppe L.R."/>
            <person name="Gasser R.B."/>
        </authorList>
    </citation>
    <scope>NUCLEOTIDE SEQUENCE [LARGE SCALE GENOMIC DNA]</scope>
    <source>
        <strain evidence="2">ISS13</strain>
        <strain evidence="4">ISS176</strain>
        <strain evidence="3">ISS588</strain>
    </source>
</reference>